<gene>
    <name evidence="1" type="ORF">L6452_43180</name>
</gene>
<name>A0ACB8XJS3_ARCLA</name>
<proteinExistence type="predicted"/>
<sequence length="404" mass="46684">MYLYERKLGSLKRTVRNKARVEGSIVEAYLVNELSTYCSLYFDPQIETRHNRESRNFAPDIPSSSGIDDRLSIFKVPSRRLFEKGGKKTILTQAEIHKIHTYVLLNCEEVRPFQWTFDEWIRQREPHLDAVARDKARDERFSTWFEQHVMLGSGDFSDHLKSLARGPGRYAWSHKGYFVNSYKFHTVTHAAGRVTHNSGVCVRGSCYDDSEFDYYGLLDDVLEVEYYGVGYCAVVLFKCTWFDSPDGVRVDPKHGLVDIKYKSRLRGEDYYVLASQAEQVYYTPYPSGSKDLKDWWAVVKTKARGIYEVVEMAIDMLDDDNVDGEPFFQTNERVTHHTSNWVNEDLDPVPLVTGELNLVAINDEASEEDASDHEASDEEEEFEDMDDDEDNEDELMLSDHSSDN</sequence>
<protein>
    <submittedName>
        <fullName evidence="1">Uncharacterized protein</fullName>
    </submittedName>
</protein>
<evidence type="ECO:0000313" key="1">
    <source>
        <dbReference type="EMBL" id="KAI3668105.1"/>
    </source>
</evidence>
<keyword evidence="2" id="KW-1185">Reference proteome</keyword>
<accession>A0ACB8XJS3</accession>
<reference evidence="2" key="1">
    <citation type="journal article" date="2022" name="Mol. Ecol. Resour.">
        <title>The genomes of chicory, endive, great burdock and yacon provide insights into Asteraceae palaeo-polyploidization history and plant inulin production.</title>
        <authorList>
            <person name="Fan W."/>
            <person name="Wang S."/>
            <person name="Wang H."/>
            <person name="Wang A."/>
            <person name="Jiang F."/>
            <person name="Liu H."/>
            <person name="Zhao H."/>
            <person name="Xu D."/>
            <person name="Zhang Y."/>
        </authorList>
    </citation>
    <scope>NUCLEOTIDE SEQUENCE [LARGE SCALE GENOMIC DNA]</scope>
    <source>
        <strain evidence="2">cv. Niubang</strain>
    </source>
</reference>
<organism evidence="1 2">
    <name type="scientific">Arctium lappa</name>
    <name type="common">Greater burdock</name>
    <name type="synonym">Lappa major</name>
    <dbReference type="NCBI Taxonomy" id="4217"/>
    <lineage>
        <taxon>Eukaryota</taxon>
        <taxon>Viridiplantae</taxon>
        <taxon>Streptophyta</taxon>
        <taxon>Embryophyta</taxon>
        <taxon>Tracheophyta</taxon>
        <taxon>Spermatophyta</taxon>
        <taxon>Magnoliopsida</taxon>
        <taxon>eudicotyledons</taxon>
        <taxon>Gunneridae</taxon>
        <taxon>Pentapetalae</taxon>
        <taxon>asterids</taxon>
        <taxon>campanulids</taxon>
        <taxon>Asterales</taxon>
        <taxon>Asteraceae</taxon>
        <taxon>Carduoideae</taxon>
        <taxon>Cardueae</taxon>
        <taxon>Arctiinae</taxon>
        <taxon>Arctium</taxon>
    </lineage>
</organism>
<dbReference type="EMBL" id="CM042063">
    <property type="protein sequence ID" value="KAI3668105.1"/>
    <property type="molecule type" value="Genomic_DNA"/>
</dbReference>
<evidence type="ECO:0000313" key="2">
    <source>
        <dbReference type="Proteomes" id="UP001055879"/>
    </source>
</evidence>
<dbReference type="Proteomes" id="UP001055879">
    <property type="component" value="Linkage Group LG17"/>
</dbReference>
<comment type="caution">
    <text evidence="1">The sequence shown here is derived from an EMBL/GenBank/DDBJ whole genome shotgun (WGS) entry which is preliminary data.</text>
</comment>
<reference evidence="1 2" key="2">
    <citation type="journal article" date="2022" name="Mol. Ecol. Resour.">
        <title>The genomes of chicory, endive, great burdock and yacon provide insights into Asteraceae paleo-polyploidization history and plant inulin production.</title>
        <authorList>
            <person name="Fan W."/>
            <person name="Wang S."/>
            <person name="Wang H."/>
            <person name="Wang A."/>
            <person name="Jiang F."/>
            <person name="Liu H."/>
            <person name="Zhao H."/>
            <person name="Xu D."/>
            <person name="Zhang Y."/>
        </authorList>
    </citation>
    <scope>NUCLEOTIDE SEQUENCE [LARGE SCALE GENOMIC DNA]</scope>
    <source>
        <strain evidence="2">cv. Niubang</strain>
    </source>
</reference>